<dbReference type="PANTHER" id="PTHR13316">
    <property type="entry name" value="ZINC FINGER, CCHC DOMAIN CONTAINING 8"/>
    <property type="match status" value="1"/>
</dbReference>
<dbReference type="AlphaFoldDB" id="A0AAD5K0H6"/>
<dbReference type="GO" id="GO:0008270">
    <property type="term" value="F:zinc ion binding"/>
    <property type="evidence" value="ECO:0007669"/>
    <property type="project" value="UniProtKB-KW"/>
</dbReference>
<evidence type="ECO:0000256" key="4">
    <source>
        <dbReference type="ARBA" id="ARBA00022833"/>
    </source>
</evidence>
<feature type="domain" description="PSP proline-rich" evidence="7">
    <location>
        <begin position="153"/>
        <end position="205"/>
    </location>
</feature>
<keyword evidence="9" id="KW-1185">Reference proteome</keyword>
<keyword evidence="3" id="KW-0863">Zinc-finger</keyword>
<keyword evidence="4" id="KW-0862">Zinc</keyword>
<protein>
    <recommendedName>
        <fullName evidence="7">PSP proline-rich domain-containing protein</fullName>
    </recommendedName>
</protein>
<keyword evidence="2" id="KW-0479">Metal-binding</keyword>
<reference evidence="8" key="2">
    <citation type="submission" date="2023-02" db="EMBL/GenBank/DDBJ databases">
        <authorList>
            <consortium name="DOE Joint Genome Institute"/>
            <person name="Mondo S.J."/>
            <person name="Chang Y."/>
            <person name="Wang Y."/>
            <person name="Ahrendt S."/>
            <person name="Andreopoulos W."/>
            <person name="Barry K."/>
            <person name="Beard J."/>
            <person name="Benny G.L."/>
            <person name="Blankenship S."/>
            <person name="Bonito G."/>
            <person name="Cuomo C."/>
            <person name="Desiro A."/>
            <person name="Gervers K.A."/>
            <person name="Hundley H."/>
            <person name="Kuo A."/>
            <person name="LaButti K."/>
            <person name="Lang B.F."/>
            <person name="Lipzen A."/>
            <person name="O'Donnell K."/>
            <person name="Pangilinan J."/>
            <person name="Reynolds N."/>
            <person name="Sandor L."/>
            <person name="Smith M.W."/>
            <person name="Tsang A."/>
            <person name="Grigoriev I.V."/>
            <person name="Stajich J.E."/>
            <person name="Spatafora J.W."/>
        </authorList>
    </citation>
    <scope>NUCLEOTIDE SEQUENCE</scope>
    <source>
        <strain evidence="8">RSA 2281</strain>
    </source>
</reference>
<accession>A0AAD5K0H6</accession>
<feature type="region of interest" description="Disordered" evidence="6">
    <location>
        <begin position="373"/>
        <end position="421"/>
    </location>
</feature>
<dbReference type="EMBL" id="JAIXMP010000039">
    <property type="protein sequence ID" value="KAI9248301.1"/>
    <property type="molecule type" value="Genomic_DNA"/>
</dbReference>
<evidence type="ECO:0000313" key="9">
    <source>
        <dbReference type="Proteomes" id="UP001209540"/>
    </source>
</evidence>
<dbReference type="Pfam" id="PF04046">
    <property type="entry name" value="PSP"/>
    <property type="match status" value="1"/>
</dbReference>
<proteinExistence type="predicted"/>
<evidence type="ECO:0000256" key="3">
    <source>
        <dbReference type="ARBA" id="ARBA00022771"/>
    </source>
</evidence>
<gene>
    <name evidence="8" type="ORF">BDA99DRAFT_233204</name>
</gene>
<evidence type="ECO:0000256" key="1">
    <source>
        <dbReference type="ARBA" id="ARBA00004123"/>
    </source>
</evidence>
<organism evidence="8 9">
    <name type="scientific">Phascolomyces articulosus</name>
    <dbReference type="NCBI Taxonomy" id="60185"/>
    <lineage>
        <taxon>Eukaryota</taxon>
        <taxon>Fungi</taxon>
        <taxon>Fungi incertae sedis</taxon>
        <taxon>Mucoromycota</taxon>
        <taxon>Mucoromycotina</taxon>
        <taxon>Mucoromycetes</taxon>
        <taxon>Mucorales</taxon>
        <taxon>Lichtheimiaceae</taxon>
        <taxon>Phascolomyces</taxon>
    </lineage>
</organism>
<keyword evidence="5" id="KW-0539">Nucleus</keyword>
<evidence type="ECO:0000256" key="2">
    <source>
        <dbReference type="ARBA" id="ARBA00022723"/>
    </source>
</evidence>
<reference evidence="8" key="1">
    <citation type="journal article" date="2022" name="IScience">
        <title>Evolution of zygomycete secretomes and the origins of terrestrial fungal ecologies.</title>
        <authorList>
            <person name="Chang Y."/>
            <person name="Wang Y."/>
            <person name="Mondo S."/>
            <person name="Ahrendt S."/>
            <person name="Andreopoulos W."/>
            <person name="Barry K."/>
            <person name="Beard J."/>
            <person name="Benny G.L."/>
            <person name="Blankenship S."/>
            <person name="Bonito G."/>
            <person name="Cuomo C."/>
            <person name="Desiro A."/>
            <person name="Gervers K.A."/>
            <person name="Hundley H."/>
            <person name="Kuo A."/>
            <person name="LaButti K."/>
            <person name="Lang B.F."/>
            <person name="Lipzen A."/>
            <person name="O'Donnell K."/>
            <person name="Pangilinan J."/>
            <person name="Reynolds N."/>
            <person name="Sandor L."/>
            <person name="Smith M.E."/>
            <person name="Tsang A."/>
            <person name="Grigoriev I.V."/>
            <person name="Stajich J.E."/>
            <person name="Spatafora J.W."/>
        </authorList>
    </citation>
    <scope>NUCLEOTIDE SEQUENCE</scope>
    <source>
        <strain evidence="8">RSA 2281</strain>
    </source>
</reference>
<dbReference type="SMART" id="SM00581">
    <property type="entry name" value="PSP"/>
    <property type="match status" value="1"/>
</dbReference>
<dbReference type="Proteomes" id="UP001209540">
    <property type="component" value="Unassembled WGS sequence"/>
</dbReference>
<evidence type="ECO:0000256" key="6">
    <source>
        <dbReference type="SAM" id="MobiDB-lite"/>
    </source>
</evidence>
<comment type="caution">
    <text evidence="8">The sequence shown here is derived from an EMBL/GenBank/DDBJ whole genome shotgun (WGS) entry which is preliminary data.</text>
</comment>
<dbReference type="PANTHER" id="PTHR13316:SF0">
    <property type="entry name" value="ZINC FINGER CCHC DOMAIN-CONTAINING PROTEIN 8"/>
    <property type="match status" value="1"/>
</dbReference>
<name>A0AAD5K0H6_9FUNG</name>
<evidence type="ECO:0000259" key="7">
    <source>
        <dbReference type="SMART" id="SM00581"/>
    </source>
</evidence>
<feature type="compositionally biased region" description="Acidic residues" evidence="6">
    <location>
        <begin position="407"/>
        <end position="421"/>
    </location>
</feature>
<dbReference type="InterPro" id="IPR052115">
    <property type="entry name" value="NEXT_complex_subunit_ZCCHC8"/>
</dbReference>
<comment type="subcellular location">
    <subcellularLocation>
        <location evidence="1">Nucleus</location>
    </subcellularLocation>
</comment>
<sequence length="421" mass="49637">MLMENSNKRNKKTKINTKIMEDEPIEQVQQKPSKYFQPYKPTFVTKRTITAPIYFNNGKFYNDEEELNKKVRQDRPRMEVPPYEKLDITALGDPRNKENMNVCWNCGSEDHRYTVCPQPRDDAMINEYRNRIKKPNGPNFGRFFVELELRNQIVTLRPGKISLELQKALGLNRRHPEPPYYTKMRQNGYPPGYWKSPKERDELLSQWKNPTAWSEEMLYDDNADLKIYSDPASYEQNDMDEDGPVKRVGTNKRVKLVHYPGLDKWENLHKRRRTTTAEPHLDYTYAPAYYLAEDSSPSIMMNDDDYTATTTPPTANFETTYHDPPNHESSIALQQQQSSVLPPEQQYQYYHYYYSAYPFFQYQLPVQEQQEQPQVWQAPSQSRLHNIPNNDELATPVSYTSNKGEEGQEEDEMDMDISDDD</sequence>
<evidence type="ECO:0000256" key="5">
    <source>
        <dbReference type="ARBA" id="ARBA00023242"/>
    </source>
</evidence>
<evidence type="ECO:0000313" key="8">
    <source>
        <dbReference type="EMBL" id="KAI9248301.1"/>
    </source>
</evidence>
<dbReference type="InterPro" id="IPR006568">
    <property type="entry name" value="PSP_pro-rich"/>
</dbReference>
<dbReference type="GO" id="GO:0071013">
    <property type="term" value="C:catalytic step 2 spliceosome"/>
    <property type="evidence" value="ECO:0007669"/>
    <property type="project" value="TreeGrafter"/>
</dbReference>
<dbReference type="GO" id="GO:0003723">
    <property type="term" value="F:RNA binding"/>
    <property type="evidence" value="ECO:0007669"/>
    <property type="project" value="TreeGrafter"/>
</dbReference>